<keyword evidence="6" id="KW-0747">Spliceosome</keyword>
<keyword evidence="8" id="KW-0539">Nucleus</keyword>
<dbReference type="PANTHER" id="PTHR13445">
    <property type="entry name" value="TUMOR SUPPRESSING SUBTRANSFERABLE CANDIDATE 4 TSSC4"/>
    <property type="match status" value="1"/>
</dbReference>
<feature type="region of interest" description="Disordered" evidence="11">
    <location>
        <begin position="160"/>
        <end position="227"/>
    </location>
</feature>
<evidence type="ECO:0000256" key="4">
    <source>
        <dbReference type="ARBA" id="ARBA00022490"/>
    </source>
</evidence>
<evidence type="ECO:0000256" key="6">
    <source>
        <dbReference type="ARBA" id="ARBA00022728"/>
    </source>
</evidence>
<dbReference type="AlphaFoldDB" id="A0AAN9Z3X5"/>
<feature type="compositionally biased region" description="Basic residues" evidence="11">
    <location>
        <begin position="195"/>
        <end position="204"/>
    </location>
</feature>
<evidence type="ECO:0000256" key="11">
    <source>
        <dbReference type="SAM" id="MobiDB-lite"/>
    </source>
</evidence>
<reference evidence="12 13" key="1">
    <citation type="submission" date="2024-03" db="EMBL/GenBank/DDBJ databases">
        <title>The genome assembly and annotation of the cricket Gryllus longicercus Weissman &amp; Gray.</title>
        <authorList>
            <person name="Szrajer S."/>
            <person name="Gray D."/>
            <person name="Ylla G."/>
        </authorList>
    </citation>
    <scope>NUCLEOTIDE SEQUENCE [LARGE SCALE GENOMIC DNA]</scope>
    <source>
        <strain evidence="12">DAG 2021-001</strain>
        <tissue evidence="12">Whole body minus gut</tissue>
    </source>
</reference>
<keyword evidence="7" id="KW-0508">mRNA splicing</keyword>
<feature type="compositionally biased region" description="Basic and acidic residues" evidence="11">
    <location>
        <begin position="70"/>
        <end position="84"/>
    </location>
</feature>
<evidence type="ECO:0000313" key="13">
    <source>
        <dbReference type="Proteomes" id="UP001378592"/>
    </source>
</evidence>
<protein>
    <recommendedName>
        <fullName evidence="9">U5 small nuclear ribonucleoprotein TSSC4</fullName>
    </recommendedName>
</protein>
<proteinExistence type="inferred from homology"/>
<comment type="subcellular location">
    <subcellularLocation>
        <location evidence="2">Cytoplasm</location>
    </subcellularLocation>
    <subcellularLocation>
        <location evidence="1">Nucleus</location>
    </subcellularLocation>
</comment>
<evidence type="ECO:0000256" key="10">
    <source>
        <dbReference type="ARBA" id="ARBA00045970"/>
    </source>
</evidence>
<evidence type="ECO:0000256" key="8">
    <source>
        <dbReference type="ARBA" id="ARBA00023242"/>
    </source>
</evidence>
<comment type="similarity">
    <text evidence="3">Belongs to the TSSC4 family.</text>
</comment>
<evidence type="ECO:0000256" key="1">
    <source>
        <dbReference type="ARBA" id="ARBA00004123"/>
    </source>
</evidence>
<dbReference type="Pfam" id="PF15264">
    <property type="entry name" value="TSSC4"/>
    <property type="match status" value="1"/>
</dbReference>
<evidence type="ECO:0000256" key="9">
    <source>
        <dbReference type="ARBA" id="ARBA00035304"/>
    </source>
</evidence>
<dbReference type="GO" id="GO:0005737">
    <property type="term" value="C:cytoplasm"/>
    <property type="evidence" value="ECO:0007669"/>
    <property type="project" value="UniProtKB-SubCell"/>
</dbReference>
<sequence>MSNRHSDSSFFVKSSDNAFKDRQKNIFDQLTLIDKEKNLNSSTDWSDGSELPENDGSVLPVTSRQKRKETKPFRGKESIFKRPEMLPPRFKARDIPDYQRHPDRWTKYSLADVSNDEMSERSNTATAMAFLQELASRKSESLEGNSEESVKIEFKLKKKCEESSITKDSTKGTNEEKGLFKNSKLVMPEYEVGRGKKKELKRSNKSSQDIDKRNKEIKLSHLEEEDE</sequence>
<comment type="function">
    <text evidence="10">Protein associated with the U5 snRNP, during its maturation and its post-splicing recycling and which is required for spliceosomal tri-snRNP complex assembly in the nucleus. Has a molecular sequestering activity and transiently hinders SNRNP200 binding sites for constitutive splicing factors that intervene later during the assembly of the spliceosome and splicing. Together with its molecular sequestering activity, may also function as a molecular adapter and placeholder, coordinating the assembly of the U5 snRNP and its association with the U4/U6 di-snRNP.</text>
</comment>
<evidence type="ECO:0000256" key="2">
    <source>
        <dbReference type="ARBA" id="ARBA00004496"/>
    </source>
</evidence>
<dbReference type="PANTHER" id="PTHR13445:SF3">
    <property type="entry name" value="U5 SMALL NUCLEAR RIBONUCLEOPROTEIN TSSC4"/>
    <property type="match status" value="1"/>
</dbReference>
<name>A0AAN9Z3X5_9ORTH</name>
<gene>
    <name evidence="12" type="ORF">R5R35_006175</name>
</gene>
<dbReference type="InterPro" id="IPR029338">
    <property type="entry name" value="TSSC4"/>
</dbReference>
<evidence type="ECO:0000256" key="5">
    <source>
        <dbReference type="ARBA" id="ARBA00022664"/>
    </source>
</evidence>
<feature type="compositionally biased region" description="Basic and acidic residues" evidence="11">
    <location>
        <begin position="160"/>
        <end position="179"/>
    </location>
</feature>
<organism evidence="12 13">
    <name type="scientific">Gryllus longicercus</name>
    <dbReference type="NCBI Taxonomy" id="2509291"/>
    <lineage>
        <taxon>Eukaryota</taxon>
        <taxon>Metazoa</taxon>
        <taxon>Ecdysozoa</taxon>
        <taxon>Arthropoda</taxon>
        <taxon>Hexapoda</taxon>
        <taxon>Insecta</taxon>
        <taxon>Pterygota</taxon>
        <taxon>Neoptera</taxon>
        <taxon>Polyneoptera</taxon>
        <taxon>Orthoptera</taxon>
        <taxon>Ensifera</taxon>
        <taxon>Gryllidea</taxon>
        <taxon>Grylloidea</taxon>
        <taxon>Gryllidae</taxon>
        <taxon>Gryllinae</taxon>
        <taxon>Gryllus</taxon>
    </lineage>
</organism>
<dbReference type="EMBL" id="JAZDUA010000224">
    <property type="protein sequence ID" value="KAK7863641.1"/>
    <property type="molecule type" value="Genomic_DNA"/>
</dbReference>
<keyword evidence="4" id="KW-0963">Cytoplasm</keyword>
<accession>A0AAN9Z3X5</accession>
<evidence type="ECO:0000256" key="7">
    <source>
        <dbReference type="ARBA" id="ARBA00023187"/>
    </source>
</evidence>
<comment type="caution">
    <text evidence="12">The sequence shown here is derived from an EMBL/GenBank/DDBJ whole genome shotgun (WGS) entry which is preliminary data.</text>
</comment>
<dbReference type="GO" id="GO:0006397">
    <property type="term" value="P:mRNA processing"/>
    <property type="evidence" value="ECO:0007669"/>
    <property type="project" value="UniProtKB-KW"/>
</dbReference>
<evidence type="ECO:0000256" key="3">
    <source>
        <dbReference type="ARBA" id="ARBA00010362"/>
    </source>
</evidence>
<evidence type="ECO:0000313" key="12">
    <source>
        <dbReference type="EMBL" id="KAK7863641.1"/>
    </source>
</evidence>
<keyword evidence="5" id="KW-0507">mRNA processing</keyword>
<feature type="compositionally biased region" description="Basic and acidic residues" evidence="11">
    <location>
        <begin position="208"/>
        <end position="227"/>
    </location>
</feature>
<dbReference type="Proteomes" id="UP001378592">
    <property type="component" value="Unassembled WGS sequence"/>
</dbReference>
<keyword evidence="13" id="KW-1185">Reference proteome</keyword>
<feature type="region of interest" description="Disordered" evidence="11">
    <location>
        <begin position="38"/>
        <end position="98"/>
    </location>
</feature>
<dbReference type="GO" id="GO:0008380">
    <property type="term" value="P:RNA splicing"/>
    <property type="evidence" value="ECO:0007669"/>
    <property type="project" value="UniProtKB-KW"/>
</dbReference>
<dbReference type="GO" id="GO:0005681">
    <property type="term" value="C:spliceosomal complex"/>
    <property type="evidence" value="ECO:0007669"/>
    <property type="project" value="UniProtKB-KW"/>
</dbReference>